<gene>
    <name evidence="2" type="ORF">METZ01_LOCUS352292</name>
</gene>
<dbReference type="InterPro" id="IPR004143">
    <property type="entry name" value="BPL_LPL_catalytic"/>
</dbReference>
<sequence>MQKQLHRKRVAGEIPDVVLLLEHDSVYTFGKNADTNLLLDSKPNDAAVVQIDRG</sequence>
<accession>A0A382RR68</accession>
<name>A0A382RR68_9ZZZZ</name>
<dbReference type="EMBL" id="UINC01123158">
    <property type="protein sequence ID" value="SVC99438.1"/>
    <property type="molecule type" value="Genomic_DNA"/>
</dbReference>
<protein>
    <recommendedName>
        <fullName evidence="1">BPL/LPL catalytic domain-containing protein</fullName>
    </recommendedName>
</protein>
<dbReference type="Gene3D" id="3.30.930.10">
    <property type="entry name" value="Bira Bifunctional Protein, Domain 2"/>
    <property type="match status" value="1"/>
</dbReference>
<proteinExistence type="predicted"/>
<dbReference type="AlphaFoldDB" id="A0A382RR68"/>
<feature type="non-terminal residue" evidence="2">
    <location>
        <position position="54"/>
    </location>
</feature>
<evidence type="ECO:0000313" key="2">
    <source>
        <dbReference type="EMBL" id="SVC99438.1"/>
    </source>
</evidence>
<dbReference type="PROSITE" id="PS51733">
    <property type="entry name" value="BPL_LPL_CATALYTIC"/>
    <property type="match status" value="1"/>
</dbReference>
<evidence type="ECO:0000259" key="1">
    <source>
        <dbReference type="PROSITE" id="PS51733"/>
    </source>
</evidence>
<dbReference type="InterPro" id="IPR045864">
    <property type="entry name" value="aa-tRNA-synth_II/BPL/LPL"/>
</dbReference>
<dbReference type="SUPFAM" id="SSF55681">
    <property type="entry name" value="Class II aaRS and biotin synthetases"/>
    <property type="match status" value="1"/>
</dbReference>
<organism evidence="2">
    <name type="scientific">marine metagenome</name>
    <dbReference type="NCBI Taxonomy" id="408172"/>
    <lineage>
        <taxon>unclassified sequences</taxon>
        <taxon>metagenomes</taxon>
        <taxon>ecological metagenomes</taxon>
    </lineage>
</organism>
<reference evidence="2" key="1">
    <citation type="submission" date="2018-05" db="EMBL/GenBank/DDBJ databases">
        <authorList>
            <person name="Lanie J.A."/>
            <person name="Ng W.-L."/>
            <person name="Kazmierczak K.M."/>
            <person name="Andrzejewski T.M."/>
            <person name="Davidsen T.M."/>
            <person name="Wayne K.J."/>
            <person name="Tettelin H."/>
            <person name="Glass J.I."/>
            <person name="Rusch D."/>
            <person name="Podicherti R."/>
            <person name="Tsui H.-C.T."/>
            <person name="Winkler M.E."/>
        </authorList>
    </citation>
    <scope>NUCLEOTIDE SEQUENCE</scope>
</reference>
<feature type="domain" description="BPL/LPL catalytic" evidence="1">
    <location>
        <begin position="12"/>
        <end position="54"/>
    </location>
</feature>